<keyword evidence="2" id="KW-0472">Membrane</keyword>
<gene>
    <name evidence="3" type="ORF">WJX68_05070</name>
</gene>
<keyword evidence="2" id="KW-1133">Transmembrane helix</keyword>
<feature type="transmembrane region" description="Helical" evidence="2">
    <location>
        <begin position="200"/>
        <end position="220"/>
    </location>
</feature>
<dbReference type="Proteomes" id="UP001364211">
    <property type="component" value="Unassembled WGS sequence"/>
</dbReference>
<evidence type="ECO:0000313" key="3">
    <source>
        <dbReference type="EMBL" id="MEJ8278295.1"/>
    </source>
</evidence>
<evidence type="ECO:0000256" key="2">
    <source>
        <dbReference type="SAM" id="Phobius"/>
    </source>
</evidence>
<evidence type="ECO:0000313" key="4">
    <source>
        <dbReference type="Proteomes" id="UP001364211"/>
    </source>
</evidence>
<feature type="compositionally biased region" description="Polar residues" evidence="1">
    <location>
        <begin position="1"/>
        <end position="11"/>
    </location>
</feature>
<accession>A0ABU8T2X4</accession>
<proteinExistence type="predicted"/>
<keyword evidence="2" id="KW-0812">Transmembrane</keyword>
<evidence type="ECO:0008006" key="5">
    <source>
        <dbReference type="Google" id="ProtNLM"/>
    </source>
</evidence>
<sequence>MTKPSATQPSATKPPVTKPPVARAAASGPSRGTPPPRSRAAAIAGAGLLAFALVLAAFALQPARFDARSTVLAEPTGAAGSTLLTTSGVSTSYRDVVALGLPAAAQVATAPATLDAVSAAVPGAPTAADLAGAVSAEVPADAGVVQVSVRAGSPELAGALSAAVAQRVAASDVLGAAGVLRPLDDRAQVDQVAPRAGTGLLLALVAGLVVAAVVALVLPGPHRRILVRRRVRRALSRSGRSATLLDGRDPRLAEQARLLAGATARRVRVLAGSDGVADLAARLRSEVPGGPGGDGGHDVLVVVDGDPAAGHSALAGALAALPEQDRLLAVVVR</sequence>
<name>A0ABU8T2X4_9PSEU</name>
<keyword evidence="4" id="KW-1185">Reference proteome</keyword>
<dbReference type="RefSeq" id="WP_340286456.1">
    <property type="nucleotide sequence ID" value="NZ_JBBJUP010000003.1"/>
</dbReference>
<feature type="transmembrane region" description="Helical" evidence="2">
    <location>
        <begin position="40"/>
        <end position="60"/>
    </location>
</feature>
<comment type="caution">
    <text evidence="3">The sequence shown here is derived from an EMBL/GenBank/DDBJ whole genome shotgun (WGS) entry which is preliminary data.</text>
</comment>
<feature type="region of interest" description="Disordered" evidence="1">
    <location>
        <begin position="1"/>
        <end position="39"/>
    </location>
</feature>
<dbReference type="EMBL" id="JBBJUP010000003">
    <property type="protein sequence ID" value="MEJ8278295.1"/>
    <property type="molecule type" value="Genomic_DNA"/>
</dbReference>
<evidence type="ECO:0000256" key="1">
    <source>
        <dbReference type="SAM" id="MobiDB-lite"/>
    </source>
</evidence>
<organism evidence="3 4">
    <name type="scientific">Pseudonocardia spirodelae</name>
    <dbReference type="NCBI Taxonomy" id="3133431"/>
    <lineage>
        <taxon>Bacteria</taxon>
        <taxon>Bacillati</taxon>
        <taxon>Actinomycetota</taxon>
        <taxon>Actinomycetes</taxon>
        <taxon>Pseudonocardiales</taxon>
        <taxon>Pseudonocardiaceae</taxon>
        <taxon>Pseudonocardia</taxon>
    </lineage>
</organism>
<reference evidence="3 4" key="1">
    <citation type="submission" date="2024-03" db="EMBL/GenBank/DDBJ databases">
        <title>Draft genome sequence of Pseudonocardia sp. DW16-2.</title>
        <authorList>
            <person name="Duangmal K."/>
        </authorList>
    </citation>
    <scope>NUCLEOTIDE SEQUENCE [LARGE SCALE GENOMIC DNA]</scope>
    <source>
        <strain evidence="3 4">DW16-2</strain>
    </source>
</reference>
<protein>
    <recommendedName>
        <fullName evidence="5">Capsular polysaccharide biosynthesis protein</fullName>
    </recommendedName>
</protein>